<protein>
    <submittedName>
        <fullName evidence="6">Isobutyryl-CoA dehydrogenase, mitochondrial (inferred by orthology to a human protein)</fullName>
    </submittedName>
</protein>
<dbReference type="InterPro" id="IPR009100">
    <property type="entry name" value="AcylCoA_DH/oxidase_NM_dom_sf"/>
</dbReference>
<dbReference type="SUPFAM" id="SSF56645">
    <property type="entry name" value="Acyl-CoA dehydrogenase NM domain-like"/>
    <property type="match status" value="1"/>
</dbReference>
<accession>A0A0M3KGJ1</accession>
<keyword evidence="4" id="KW-0274">FAD</keyword>
<comment type="similarity">
    <text evidence="2">Belongs to the acyl-CoA dehydrogenase family.</text>
</comment>
<evidence type="ECO:0000313" key="6">
    <source>
        <dbReference type="WBParaSite" id="ASIM_0002010501-mRNA-1"/>
    </source>
</evidence>
<proteinExistence type="inferred from homology"/>
<evidence type="ECO:0000256" key="2">
    <source>
        <dbReference type="ARBA" id="ARBA00009347"/>
    </source>
</evidence>
<comment type="cofactor">
    <cofactor evidence="1">
        <name>FAD</name>
        <dbReference type="ChEBI" id="CHEBI:57692"/>
    </cofactor>
</comment>
<sequence length="242" mass="27315">LRTSAKQDGDYYVVNGSKAFISGSGDAKLYLVMMRHEGQTGPKGIFCLAESFFLFKRISLIIFIKIAVFIRTDFSALLYKITVEADTPGLHLGKKEKKLGWRSQPTRTITFEDCRVPVSNQIGSKNEGDSKKNRLCFWLFGQITRRITGFNIAMAGLNGGRVNIASCSLGAAQMSLDLAIEHLHVRKQFNRHLSKFQWNQFKLSEMATKLFTSRLLVRDAAHHLQVVHYLSISANTINLRND</sequence>
<evidence type="ECO:0000259" key="5">
    <source>
        <dbReference type="Pfam" id="PF00441"/>
    </source>
</evidence>
<dbReference type="InterPro" id="IPR009075">
    <property type="entry name" value="AcylCo_DH/oxidase_C"/>
</dbReference>
<dbReference type="InterPro" id="IPR036250">
    <property type="entry name" value="AcylCo_DH-like_C"/>
</dbReference>
<dbReference type="InterPro" id="IPR052547">
    <property type="entry name" value="Mito_Isobutyryl-CoADH"/>
</dbReference>
<dbReference type="SUPFAM" id="SSF47203">
    <property type="entry name" value="Acyl-CoA dehydrogenase C-terminal domain-like"/>
    <property type="match status" value="1"/>
</dbReference>
<dbReference type="Pfam" id="PF00441">
    <property type="entry name" value="Acyl-CoA_dh_1"/>
    <property type="match status" value="1"/>
</dbReference>
<organism evidence="6">
    <name type="scientific">Anisakis simplex</name>
    <name type="common">Herring worm</name>
    <dbReference type="NCBI Taxonomy" id="6269"/>
    <lineage>
        <taxon>Eukaryota</taxon>
        <taxon>Metazoa</taxon>
        <taxon>Ecdysozoa</taxon>
        <taxon>Nematoda</taxon>
        <taxon>Chromadorea</taxon>
        <taxon>Rhabditida</taxon>
        <taxon>Spirurina</taxon>
        <taxon>Ascaridomorpha</taxon>
        <taxon>Ascaridoidea</taxon>
        <taxon>Anisakidae</taxon>
        <taxon>Anisakis</taxon>
        <taxon>Anisakis simplex complex</taxon>
    </lineage>
</organism>
<dbReference type="PANTHER" id="PTHR43831">
    <property type="entry name" value="ISOBUTYRYL-COA DEHYDROGENASE"/>
    <property type="match status" value="1"/>
</dbReference>
<keyword evidence="3" id="KW-0285">Flavoprotein</keyword>
<feature type="domain" description="Acyl-CoA dehydrogenase/oxidase C-terminal" evidence="5">
    <location>
        <begin position="149"/>
        <end position="227"/>
    </location>
</feature>
<dbReference type="InterPro" id="IPR046373">
    <property type="entry name" value="Acyl-CoA_Oxase/DH_mid-dom_sf"/>
</dbReference>
<dbReference type="Gene3D" id="2.40.110.10">
    <property type="entry name" value="Butyryl-CoA Dehydrogenase, subunit A, domain 2"/>
    <property type="match status" value="1"/>
</dbReference>
<dbReference type="Gene3D" id="1.20.140.10">
    <property type="entry name" value="Butyryl-CoA Dehydrogenase, subunit A, domain 3"/>
    <property type="match status" value="1"/>
</dbReference>
<dbReference type="PANTHER" id="PTHR43831:SF1">
    <property type="entry name" value="ISOBUTYRYL-COA DEHYDROGENASE, MITOCHONDRIAL"/>
    <property type="match status" value="1"/>
</dbReference>
<evidence type="ECO:0000256" key="3">
    <source>
        <dbReference type="ARBA" id="ARBA00022630"/>
    </source>
</evidence>
<dbReference type="AlphaFoldDB" id="A0A0M3KGJ1"/>
<dbReference type="GO" id="GO:0016627">
    <property type="term" value="F:oxidoreductase activity, acting on the CH-CH group of donors"/>
    <property type="evidence" value="ECO:0007669"/>
    <property type="project" value="InterPro"/>
</dbReference>
<name>A0A0M3KGJ1_ANISI</name>
<dbReference type="WBParaSite" id="ASIM_0002010501-mRNA-1">
    <property type="protein sequence ID" value="ASIM_0002010501-mRNA-1"/>
    <property type="gene ID" value="ASIM_0002010501"/>
</dbReference>
<evidence type="ECO:0000256" key="1">
    <source>
        <dbReference type="ARBA" id="ARBA00001974"/>
    </source>
</evidence>
<dbReference type="GO" id="GO:0005739">
    <property type="term" value="C:mitochondrion"/>
    <property type="evidence" value="ECO:0007669"/>
    <property type="project" value="TreeGrafter"/>
</dbReference>
<evidence type="ECO:0000256" key="4">
    <source>
        <dbReference type="ARBA" id="ARBA00022827"/>
    </source>
</evidence>
<reference evidence="6" key="1">
    <citation type="submission" date="2017-02" db="UniProtKB">
        <authorList>
            <consortium name="WormBaseParasite"/>
        </authorList>
    </citation>
    <scope>IDENTIFICATION</scope>
</reference>